<dbReference type="GO" id="GO:0005829">
    <property type="term" value="C:cytosol"/>
    <property type="evidence" value="ECO:0007669"/>
    <property type="project" value="TreeGrafter"/>
</dbReference>
<dbReference type="PANTHER" id="PTHR43364">
    <property type="entry name" value="NADH-SPECIFIC METHYLGLYOXAL REDUCTASE-RELATED"/>
    <property type="match status" value="1"/>
</dbReference>
<evidence type="ECO:0000313" key="3">
    <source>
        <dbReference type="EMBL" id="SDH62278.1"/>
    </source>
</evidence>
<keyword evidence="1" id="KW-0560">Oxidoreductase</keyword>
<dbReference type="InterPro" id="IPR020471">
    <property type="entry name" value="AKR"/>
</dbReference>
<sequence length="326" mass="36289">MQRTRIGTSGLDVSQITLGCMSFGEPDAGNHGWTLPEEESRGFIQRALELGFTSFDTANAYSAGRSEEIVGKALADFAQRKDVVIATKVFMPMRDGVNGRGLSRGHILESVHASLRRLGTDYIDLFQIHRFDPTVPIEETMQTLDDLVRSGKVRYIGASSMWAWQFAKLQHTAELHGWTRFISMQAQYNLLTREDEREMYPFCLDSGVGALPWSPLARGKLTRPWDAESTRFATDGLAPSLYHQAEDSDRRIVDAVLAIAAEREVRPAQVALAWVLAQPVVSSPIVGATKMQHLDDAVAAAELTLTDDELRRLEEHYVPHAMEGFA</sequence>
<protein>
    <submittedName>
        <fullName evidence="3">Aldo/keto reductase family protein</fullName>
    </submittedName>
</protein>
<dbReference type="STRING" id="399736.SAMN04489720_1811"/>
<dbReference type="EMBL" id="LT629695">
    <property type="protein sequence ID" value="SDH62278.1"/>
    <property type="molecule type" value="Genomic_DNA"/>
</dbReference>
<dbReference type="GO" id="GO:0016491">
    <property type="term" value="F:oxidoreductase activity"/>
    <property type="evidence" value="ECO:0007669"/>
    <property type="project" value="UniProtKB-KW"/>
</dbReference>
<reference evidence="4" key="1">
    <citation type="submission" date="2016-10" db="EMBL/GenBank/DDBJ databases">
        <authorList>
            <person name="Varghese N."/>
            <person name="Submissions S."/>
        </authorList>
    </citation>
    <scope>NUCLEOTIDE SEQUENCE [LARGE SCALE GENOMIC DNA]</scope>
    <source>
        <strain evidence="4">DSM 22002</strain>
    </source>
</reference>
<evidence type="ECO:0000259" key="2">
    <source>
        <dbReference type="Pfam" id="PF00248"/>
    </source>
</evidence>
<organism evidence="3 4">
    <name type="scientific">Agrococcus jejuensis</name>
    <dbReference type="NCBI Taxonomy" id="399736"/>
    <lineage>
        <taxon>Bacteria</taxon>
        <taxon>Bacillati</taxon>
        <taxon>Actinomycetota</taxon>
        <taxon>Actinomycetes</taxon>
        <taxon>Micrococcales</taxon>
        <taxon>Microbacteriaceae</taxon>
        <taxon>Agrococcus</taxon>
    </lineage>
</organism>
<name>A0A1G8DXH8_9MICO</name>
<dbReference type="Pfam" id="PF00248">
    <property type="entry name" value="Aldo_ket_red"/>
    <property type="match status" value="1"/>
</dbReference>
<proteinExistence type="predicted"/>
<dbReference type="InterPro" id="IPR036812">
    <property type="entry name" value="NAD(P)_OxRdtase_dom_sf"/>
</dbReference>
<dbReference type="InterPro" id="IPR023210">
    <property type="entry name" value="NADP_OxRdtase_dom"/>
</dbReference>
<dbReference type="InterPro" id="IPR050523">
    <property type="entry name" value="AKR_Detox_Biosynth"/>
</dbReference>
<dbReference type="OrthoDB" id="9768793at2"/>
<dbReference type="PRINTS" id="PR00069">
    <property type="entry name" value="ALDKETRDTASE"/>
</dbReference>
<dbReference type="FunFam" id="3.20.20.100:FF:000004">
    <property type="entry name" value="Oxidoreductase, aldo/keto reductase"/>
    <property type="match status" value="1"/>
</dbReference>
<gene>
    <name evidence="3" type="ORF">SAMN04489720_1811</name>
</gene>
<dbReference type="RefSeq" id="WP_092504336.1">
    <property type="nucleotide sequence ID" value="NZ_LT629695.1"/>
</dbReference>
<dbReference type="PANTHER" id="PTHR43364:SF4">
    <property type="entry name" value="NAD(P)-LINKED OXIDOREDUCTASE SUPERFAMILY PROTEIN"/>
    <property type="match status" value="1"/>
</dbReference>
<feature type="domain" description="NADP-dependent oxidoreductase" evidence="2">
    <location>
        <begin position="16"/>
        <end position="317"/>
    </location>
</feature>
<dbReference type="SUPFAM" id="SSF51430">
    <property type="entry name" value="NAD(P)-linked oxidoreductase"/>
    <property type="match status" value="1"/>
</dbReference>
<evidence type="ECO:0000256" key="1">
    <source>
        <dbReference type="ARBA" id="ARBA00023002"/>
    </source>
</evidence>
<evidence type="ECO:0000313" key="4">
    <source>
        <dbReference type="Proteomes" id="UP000198822"/>
    </source>
</evidence>
<keyword evidence="4" id="KW-1185">Reference proteome</keyword>
<dbReference type="Proteomes" id="UP000198822">
    <property type="component" value="Chromosome I"/>
</dbReference>
<dbReference type="CDD" id="cd19079">
    <property type="entry name" value="AKR_EcYajO-like"/>
    <property type="match status" value="1"/>
</dbReference>
<dbReference type="AlphaFoldDB" id="A0A1G8DXH8"/>
<accession>A0A1G8DXH8</accession>
<dbReference type="Gene3D" id="3.20.20.100">
    <property type="entry name" value="NADP-dependent oxidoreductase domain"/>
    <property type="match status" value="1"/>
</dbReference>